<keyword evidence="2" id="KW-1185">Reference proteome</keyword>
<evidence type="ECO:0000313" key="2">
    <source>
        <dbReference type="Proteomes" id="UP000199687"/>
    </source>
</evidence>
<dbReference type="PANTHER" id="PTHR34352:SF1">
    <property type="entry name" value="PROTEIN YHFA"/>
    <property type="match status" value="1"/>
</dbReference>
<name>A0A1H9QBU0_9BACI</name>
<dbReference type="STRING" id="531814.SAMN04487944_106124"/>
<dbReference type="OrthoDB" id="13625at2"/>
<dbReference type="AlphaFoldDB" id="A0A1H9QBU0"/>
<dbReference type="RefSeq" id="WP_089740363.1">
    <property type="nucleotide sequence ID" value="NZ_FOGL01000006.1"/>
</dbReference>
<protein>
    <submittedName>
        <fullName evidence="1">Uncharacterized OsmC-related protein</fullName>
    </submittedName>
</protein>
<reference evidence="1 2" key="1">
    <citation type="submission" date="2016-10" db="EMBL/GenBank/DDBJ databases">
        <authorList>
            <person name="de Groot N.N."/>
        </authorList>
    </citation>
    <scope>NUCLEOTIDE SEQUENCE [LARGE SCALE GENOMIC DNA]</scope>
    <source>
        <strain evidence="1 2">CGMCC 1.7727</strain>
    </source>
</reference>
<evidence type="ECO:0000313" key="1">
    <source>
        <dbReference type="EMBL" id="SER57907.1"/>
    </source>
</evidence>
<dbReference type="InterPro" id="IPR015946">
    <property type="entry name" value="KH_dom-like_a/b"/>
</dbReference>
<proteinExistence type="predicted"/>
<dbReference type="Gene3D" id="3.30.300.20">
    <property type="match status" value="1"/>
</dbReference>
<dbReference type="Pfam" id="PF02566">
    <property type="entry name" value="OsmC"/>
    <property type="match status" value="1"/>
</dbReference>
<dbReference type="PANTHER" id="PTHR34352">
    <property type="entry name" value="PROTEIN YHFA"/>
    <property type="match status" value="1"/>
</dbReference>
<organism evidence="1 2">
    <name type="scientific">Gracilibacillus ureilyticus</name>
    <dbReference type="NCBI Taxonomy" id="531814"/>
    <lineage>
        <taxon>Bacteria</taxon>
        <taxon>Bacillati</taxon>
        <taxon>Bacillota</taxon>
        <taxon>Bacilli</taxon>
        <taxon>Bacillales</taxon>
        <taxon>Bacillaceae</taxon>
        <taxon>Gracilibacillus</taxon>
    </lineage>
</organism>
<dbReference type="InterPro" id="IPR036102">
    <property type="entry name" value="OsmC/Ohrsf"/>
</dbReference>
<gene>
    <name evidence="1" type="ORF">SAMN04487944_106124</name>
</gene>
<sequence length="130" mass="14780">MDFYLKEGGIRTRLPYGELDISGNENCGYRPFQLMVASVAGCSASVFRKVLEKKRIVIEDLHISAEVTRNPEEANRIESIELHYAVKGAHLDREKLEKTLEIARKNCSMIRTIENAVKITETLEIIKISD</sequence>
<dbReference type="EMBL" id="FOGL01000006">
    <property type="protein sequence ID" value="SER57907.1"/>
    <property type="molecule type" value="Genomic_DNA"/>
</dbReference>
<dbReference type="Proteomes" id="UP000199687">
    <property type="component" value="Unassembled WGS sequence"/>
</dbReference>
<dbReference type="InterPro" id="IPR003718">
    <property type="entry name" value="OsmC/Ohr_fam"/>
</dbReference>
<accession>A0A1H9QBU0</accession>
<dbReference type="SUPFAM" id="SSF82784">
    <property type="entry name" value="OsmC-like"/>
    <property type="match status" value="1"/>
</dbReference>